<dbReference type="Proteomes" id="UP001595604">
    <property type="component" value="Unassembled WGS sequence"/>
</dbReference>
<dbReference type="RefSeq" id="WP_379509260.1">
    <property type="nucleotide sequence ID" value="NZ_JBHRTQ010000007.1"/>
</dbReference>
<gene>
    <name evidence="1" type="ORF">ACFOD9_06395</name>
</gene>
<sequence length="362" mass="37231">MQPELISNRLTGASEDALQEELYRLRATDGLPVILPTEERVRAMIEVAAYAGYDADLLLGEIGPNLGAATVEKIAVNAVMAGCLPEHFPVVLAAISALCDPRMDVTEMQVTTHQVAPLLLVSGPAVRDLAIASGFGALGYGHRANLAIGRAVRLCLINLGGVWPGASAMALLGQPGSIAYCLGEDAEASPFPPLHASLGLAAEASAVTVACVGSPISVLVPPSPDGEPMADRLLDCLAATIAGIGNNNVSFPHGTVVVVLNPDHAQALAREGLDRAGVIDALVRRAGQSAEAISRARTGRPSPDPDRFVPAIASADNVLVLVAGGSGVYSTVMVPWGGGPHGNAHVTREIVFNDACEVVIHA</sequence>
<keyword evidence="2" id="KW-1185">Reference proteome</keyword>
<evidence type="ECO:0000313" key="1">
    <source>
        <dbReference type="EMBL" id="MFC3173876.1"/>
    </source>
</evidence>
<proteinExistence type="predicted"/>
<protein>
    <submittedName>
        <fullName evidence="1">Uncharacterized protein</fullName>
    </submittedName>
</protein>
<name>A0ABV7IRN5_9SPHN</name>
<reference evidence="2" key="1">
    <citation type="journal article" date="2019" name="Int. J. Syst. Evol. Microbiol.">
        <title>The Global Catalogue of Microorganisms (GCM) 10K type strain sequencing project: providing services to taxonomists for standard genome sequencing and annotation.</title>
        <authorList>
            <consortium name="The Broad Institute Genomics Platform"/>
            <consortium name="The Broad Institute Genome Sequencing Center for Infectious Disease"/>
            <person name="Wu L."/>
            <person name="Ma J."/>
        </authorList>
    </citation>
    <scope>NUCLEOTIDE SEQUENCE [LARGE SCALE GENOMIC DNA]</scope>
    <source>
        <strain evidence="2">KCTC 42984</strain>
    </source>
</reference>
<accession>A0ABV7IRN5</accession>
<comment type="caution">
    <text evidence="1">The sequence shown here is derived from an EMBL/GenBank/DDBJ whole genome shotgun (WGS) entry which is preliminary data.</text>
</comment>
<evidence type="ECO:0000313" key="2">
    <source>
        <dbReference type="Proteomes" id="UP001595604"/>
    </source>
</evidence>
<dbReference type="EMBL" id="JBHRTQ010000007">
    <property type="protein sequence ID" value="MFC3173876.1"/>
    <property type="molecule type" value="Genomic_DNA"/>
</dbReference>
<organism evidence="1 2">
    <name type="scientific">Novosphingobium bradum</name>
    <dbReference type="NCBI Taxonomy" id="1737444"/>
    <lineage>
        <taxon>Bacteria</taxon>
        <taxon>Pseudomonadati</taxon>
        <taxon>Pseudomonadota</taxon>
        <taxon>Alphaproteobacteria</taxon>
        <taxon>Sphingomonadales</taxon>
        <taxon>Sphingomonadaceae</taxon>
        <taxon>Novosphingobium</taxon>
    </lineage>
</organism>